<protein>
    <recommendedName>
        <fullName evidence="7">Condensin complex subunit 2</fullName>
    </recommendedName>
</protein>
<gene>
    <name evidence="2" type="ORF">GPM918_LOCUS2846</name>
    <name evidence="3" type="ORF">OVA965_LOCUS17496</name>
    <name evidence="4" type="ORF">SRO942_LOCUS2846</name>
    <name evidence="5" type="ORF">TMI583_LOCUS17506</name>
</gene>
<dbReference type="AlphaFoldDB" id="A0A813RX16"/>
<evidence type="ECO:0000313" key="3">
    <source>
        <dbReference type="EMBL" id="CAF1062685.1"/>
    </source>
</evidence>
<sequence>MTSDTTADMEVSLREKWIISSSGRINSGSTCAVLLSKQKSPLQSSLLLSSAYETVAQLIQRPNFVTTKNAFDNFSILDSLIEVVDDPVLNGDSNERKFIDVAQFLSASSHVYSCRVDALYKQAHLFMQGILTTASKEEDGESCNDEEEKEEQYQTTKDENSGTLDQNNNINPEKESEAEKDNIQLKRVSKKSRLRQSQLCDDISKITLRDCQPSLITNHRLITIQQHLFQQYVGHTISTSEDIYCRQYWKTDSLPLFIELMFLSKEQKESVSIVRNDRQRLQLPIVQPSTSSSATEVCFSVVEQEPFSSPHPDTCSSIEMSEEKSSVIVTSQFDDDTNWPSTDDNDHSIVFHQHQTKLDYVDLSSNNSNSSAIMETMSLLPSSTPSKTQKNRRLSFEETLLVDGEIREKKEKIQLLTRDLFRRQMNEYELNLFKEKKHLTSTAISPKQQQKIQMQIYDASDFIDLTKGCRYPSDFTHTCLLSPVLKVNYLTVQQRYGRSTSTTATPIKNEMIAKDRSDNDDDQSLPLPSLLFSDIVTEQHVPSSTVLVFPTTTDGNEDMFDMTLRAEINSLLNGATTGQDSNRKKTEQFLLLRSILNKYLFEKRSTVNFIELMIYLVKNQHKLSLDAQYLTLINVFNQLLHLAVSSEKFYIQNTEDETILIQPRQPWFF</sequence>
<dbReference type="OrthoDB" id="10017579at2759"/>
<dbReference type="Proteomes" id="UP000663829">
    <property type="component" value="Unassembled WGS sequence"/>
</dbReference>
<evidence type="ECO:0000313" key="6">
    <source>
        <dbReference type="Proteomes" id="UP000663829"/>
    </source>
</evidence>
<dbReference type="Proteomes" id="UP000682733">
    <property type="component" value="Unassembled WGS sequence"/>
</dbReference>
<reference evidence="2" key="1">
    <citation type="submission" date="2021-02" db="EMBL/GenBank/DDBJ databases">
        <authorList>
            <person name="Nowell W R."/>
        </authorList>
    </citation>
    <scope>NUCLEOTIDE SEQUENCE</scope>
</reference>
<evidence type="ECO:0000313" key="5">
    <source>
        <dbReference type="EMBL" id="CAF3828032.1"/>
    </source>
</evidence>
<dbReference type="EMBL" id="CAJOBA010008417">
    <property type="protein sequence ID" value="CAF3828032.1"/>
    <property type="molecule type" value="Genomic_DNA"/>
</dbReference>
<accession>A0A813RX16</accession>
<dbReference type="EMBL" id="CAJNOQ010000327">
    <property type="protein sequence ID" value="CAF0788044.1"/>
    <property type="molecule type" value="Genomic_DNA"/>
</dbReference>
<evidence type="ECO:0008006" key="7">
    <source>
        <dbReference type="Google" id="ProtNLM"/>
    </source>
</evidence>
<name>A0A813RX16_9BILA</name>
<keyword evidence="6" id="KW-1185">Reference proteome</keyword>
<comment type="caution">
    <text evidence="2">The sequence shown here is derived from an EMBL/GenBank/DDBJ whole genome shotgun (WGS) entry which is preliminary data.</text>
</comment>
<evidence type="ECO:0000313" key="2">
    <source>
        <dbReference type="EMBL" id="CAF0788044.1"/>
    </source>
</evidence>
<organism evidence="2 6">
    <name type="scientific">Didymodactylos carnosus</name>
    <dbReference type="NCBI Taxonomy" id="1234261"/>
    <lineage>
        <taxon>Eukaryota</taxon>
        <taxon>Metazoa</taxon>
        <taxon>Spiralia</taxon>
        <taxon>Gnathifera</taxon>
        <taxon>Rotifera</taxon>
        <taxon>Eurotatoria</taxon>
        <taxon>Bdelloidea</taxon>
        <taxon>Philodinida</taxon>
        <taxon>Philodinidae</taxon>
        <taxon>Didymodactylos</taxon>
    </lineage>
</organism>
<feature type="compositionally biased region" description="Acidic residues" evidence="1">
    <location>
        <begin position="138"/>
        <end position="150"/>
    </location>
</feature>
<evidence type="ECO:0000313" key="4">
    <source>
        <dbReference type="EMBL" id="CAF3572090.1"/>
    </source>
</evidence>
<evidence type="ECO:0000256" key="1">
    <source>
        <dbReference type="SAM" id="MobiDB-lite"/>
    </source>
</evidence>
<feature type="compositionally biased region" description="Basic and acidic residues" evidence="1">
    <location>
        <begin position="172"/>
        <end position="182"/>
    </location>
</feature>
<dbReference type="Proteomes" id="UP000677228">
    <property type="component" value="Unassembled WGS sequence"/>
</dbReference>
<dbReference type="EMBL" id="CAJNOK010008403">
    <property type="protein sequence ID" value="CAF1062685.1"/>
    <property type="molecule type" value="Genomic_DNA"/>
</dbReference>
<feature type="compositionally biased region" description="Polar residues" evidence="1">
    <location>
        <begin position="161"/>
        <end position="171"/>
    </location>
</feature>
<dbReference type="EMBL" id="CAJOBC010000327">
    <property type="protein sequence ID" value="CAF3572090.1"/>
    <property type="molecule type" value="Genomic_DNA"/>
</dbReference>
<dbReference type="Proteomes" id="UP000681722">
    <property type="component" value="Unassembled WGS sequence"/>
</dbReference>
<feature type="region of interest" description="Disordered" evidence="1">
    <location>
        <begin position="136"/>
        <end position="182"/>
    </location>
</feature>
<proteinExistence type="predicted"/>